<keyword evidence="1" id="KW-0808">Transferase</keyword>
<sequence>MSRPRPIYLLDYAYFKPPMLCRVPFSAFMEHTRLICSNEKSYQFQARILEHSGLGEETYLPPLITISPLSTNMEASRAEAKLVNFSVVDDLLARTGPKPKDIDLARDLL</sequence>
<keyword evidence="1" id="KW-0012">Acyltransferase</keyword>
<accession>A0ABD0UHX2</accession>
<name>A0ABD0UHX2_DENTH</name>
<evidence type="ECO:0000256" key="1">
    <source>
        <dbReference type="ARBA" id="ARBA00023315"/>
    </source>
</evidence>
<dbReference type="InterPro" id="IPR016039">
    <property type="entry name" value="Thiolase-like"/>
</dbReference>
<reference evidence="3 4" key="1">
    <citation type="journal article" date="2024" name="Plant Biotechnol. J.">
        <title>Dendrobium thyrsiflorum genome and its molecular insights into genes involved in important horticultural traits.</title>
        <authorList>
            <person name="Chen B."/>
            <person name="Wang J.Y."/>
            <person name="Zheng P.J."/>
            <person name="Li K.L."/>
            <person name="Liang Y.M."/>
            <person name="Chen X.F."/>
            <person name="Zhang C."/>
            <person name="Zhao X."/>
            <person name="He X."/>
            <person name="Zhang G.Q."/>
            <person name="Liu Z.J."/>
            <person name="Xu Q."/>
        </authorList>
    </citation>
    <scope>NUCLEOTIDE SEQUENCE [LARGE SCALE GENOMIC DNA]</scope>
    <source>
        <strain evidence="3">GZMU011</strain>
    </source>
</reference>
<proteinExistence type="predicted"/>
<dbReference type="Pfam" id="PF08392">
    <property type="entry name" value="FAE1_CUT1_RppA"/>
    <property type="match status" value="1"/>
</dbReference>
<evidence type="ECO:0000259" key="2">
    <source>
        <dbReference type="Pfam" id="PF08392"/>
    </source>
</evidence>
<organism evidence="3 4">
    <name type="scientific">Dendrobium thyrsiflorum</name>
    <name type="common">Pinecone-like raceme dendrobium</name>
    <name type="synonym">Orchid</name>
    <dbReference type="NCBI Taxonomy" id="117978"/>
    <lineage>
        <taxon>Eukaryota</taxon>
        <taxon>Viridiplantae</taxon>
        <taxon>Streptophyta</taxon>
        <taxon>Embryophyta</taxon>
        <taxon>Tracheophyta</taxon>
        <taxon>Spermatophyta</taxon>
        <taxon>Magnoliopsida</taxon>
        <taxon>Liliopsida</taxon>
        <taxon>Asparagales</taxon>
        <taxon>Orchidaceae</taxon>
        <taxon>Epidendroideae</taxon>
        <taxon>Malaxideae</taxon>
        <taxon>Dendrobiinae</taxon>
        <taxon>Dendrobium</taxon>
    </lineage>
</organism>
<dbReference type="Proteomes" id="UP001552299">
    <property type="component" value="Unassembled WGS sequence"/>
</dbReference>
<keyword evidence="4" id="KW-1185">Reference proteome</keyword>
<dbReference type="SUPFAM" id="SSF53901">
    <property type="entry name" value="Thiolase-like"/>
    <property type="match status" value="1"/>
</dbReference>
<protein>
    <recommendedName>
        <fullName evidence="2">FAE domain-containing protein</fullName>
    </recommendedName>
</protein>
<dbReference type="PANTHER" id="PTHR31561">
    <property type="entry name" value="3-KETOACYL-COA SYNTHASE"/>
    <property type="match status" value="1"/>
</dbReference>
<dbReference type="InterPro" id="IPR013601">
    <property type="entry name" value="FAE1_typ3_polyketide_synth"/>
</dbReference>
<comment type="caution">
    <text evidence="3">The sequence shown here is derived from an EMBL/GenBank/DDBJ whole genome shotgun (WGS) entry which is preliminary data.</text>
</comment>
<dbReference type="AlphaFoldDB" id="A0ABD0UHX2"/>
<evidence type="ECO:0000313" key="4">
    <source>
        <dbReference type="Proteomes" id="UP001552299"/>
    </source>
</evidence>
<gene>
    <name evidence="3" type="ORF">M5K25_018010</name>
</gene>
<dbReference type="GO" id="GO:0016746">
    <property type="term" value="F:acyltransferase activity"/>
    <property type="evidence" value="ECO:0007669"/>
    <property type="project" value="UniProtKB-KW"/>
</dbReference>
<dbReference type="InterPro" id="IPR012392">
    <property type="entry name" value="3-ktacl-CoA_syn"/>
</dbReference>
<evidence type="ECO:0000313" key="3">
    <source>
        <dbReference type="EMBL" id="KAL0912065.1"/>
    </source>
</evidence>
<dbReference type="EMBL" id="JANQDX010000014">
    <property type="protein sequence ID" value="KAL0912065.1"/>
    <property type="molecule type" value="Genomic_DNA"/>
</dbReference>
<feature type="domain" description="FAE" evidence="2">
    <location>
        <begin position="1"/>
        <end position="104"/>
    </location>
</feature>